<dbReference type="Pfam" id="PF00180">
    <property type="entry name" value="Iso_dh"/>
    <property type="match status" value="1"/>
</dbReference>
<gene>
    <name evidence="11" type="ORF">D0466_03410</name>
</gene>
<reference evidence="11 12" key="1">
    <citation type="submission" date="2018-08" db="EMBL/GenBank/DDBJ databases">
        <title>Bacillus chawlae sp. nov., Bacillus glennii sp. nov., and Bacillus saganii sp. nov. Isolated from the Vehicle Assembly Building at Kennedy Space Center where the Viking Spacecraft were Assembled.</title>
        <authorList>
            <person name="Seuylemezian A."/>
            <person name="Vaishampayan P."/>
        </authorList>
    </citation>
    <scope>NUCLEOTIDE SEQUENCE [LARGE SCALE GENOMIC DNA]</scope>
    <source>
        <strain evidence="11 12">V44-8</strain>
    </source>
</reference>
<feature type="domain" description="Isopropylmalate dehydrogenase-like" evidence="10">
    <location>
        <begin position="6"/>
        <end position="349"/>
    </location>
</feature>
<dbReference type="NCBIfam" id="NF002898">
    <property type="entry name" value="PRK03437.1"/>
    <property type="match status" value="1"/>
</dbReference>
<evidence type="ECO:0000256" key="1">
    <source>
        <dbReference type="ARBA" id="ARBA00001936"/>
    </source>
</evidence>
<keyword evidence="7" id="KW-0520">NAD</keyword>
<proteinExistence type="inferred from homology"/>
<dbReference type="GO" id="GO:0051287">
    <property type="term" value="F:NAD binding"/>
    <property type="evidence" value="ECO:0007669"/>
    <property type="project" value="InterPro"/>
</dbReference>
<evidence type="ECO:0000256" key="6">
    <source>
        <dbReference type="ARBA" id="ARBA00023002"/>
    </source>
</evidence>
<comment type="caution">
    <text evidence="11">The sequence shown here is derived from an EMBL/GenBank/DDBJ whole genome shotgun (WGS) entry which is preliminary data.</text>
</comment>
<evidence type="ECO:0000259" key="10">
    <source>
        <dbReference type="SMART" id="SM01329"/>
    </source>
</evidence>
<dbReference type="OrthoDB" id="9806254at2"/>
<dbReference type="EMBL" id="QVTD01000003">
    <property type="protein sequence ID" value="RFU64972.1"/>
    <property type="molecule type" value="Genomic_DNA"/>
</dbReference>
<keyword evidence="8" id="KW-0464">Manganese</keyword>
<dbReference type="InterPro" id="IPR050501">
    <property type="entry name" value="ICDH/IPMDH"/>
</dbReference>
<comment type="catalytic activity">
    <reaction evidence="9">
        <text>(R)-malate + NAD(+) = pyruvate + CO2 + NADH</text>
        <dbReference type="Rhea" id="RHEA:18365"/>
        <dbReference type="ChEBI" id="CHEBI:15361"/>
        <dbReference type="ChEBI" id="CHEBI:15588"/>
        <dbReference type="ChEBI" id="CHEBI:16526"/>
        <dbReference type="ChEBI" id="CHEBI:57540"/>
        <dbReference type="ChEBI" id="CHEBI:57945"/>
        <dbReference type="EC" id="1.1.1.83"/>
    </reaction>
</comment>
<name>A0A372LG89_9BACI</name>
<dbReference type="NCBIfam" id="TIGR02089">
    <property type="entry name" value="TTC"/>
    <property type="match status" value="1"/>
</dbReference>
<evidence type="ECO:0000256" key="2">
    <source>
        <dbReference type="ARBA" id="ARBA00001946"/>
    </source>
</evidence>
<evidence type="ECO:0000256" key="5">
    <source>
        <dbReference type="ARBA" id="ARBA00022723"/>
    </source>
</evidence>
<comment type="cofactor">
    <cofactor evidence="2">
        <name>Mg(2+)</name>
        <dbReference type="ChEBI" id="CHEBI:18420"/>
    </cofactor>
</comment>
<keyword evidence="6 11" id="KW-0560">Oxidoreductase</keyword>
<dbReference type="PANTHER" id="PTHR43275">
    <property type="entry name" value="D-MALATE DEHYDROGENASE [DECARBOXYLATING]"/>
    <property type="match status" value="1"/>
</dbReference>
<dbReference type="InterPro" id="IPR011829">
    <property type="entry name" value="TTC_DH"/>
</dbReference>
<comment type="similarity">
    <text evidence="3">Belongs to the isocitrate and isopropylmalate dehydrogenases family.</text>
</comment>
<evidence type="ECO:0000313" key="11">
    <source>
        <dbReference type="EMBL" id="RFU64972.1"/>
    </source>
</evidence>
<dbReference type="SUPFAM" id="SSF53659">
    <property type="entry name" value="Isocitrate/Isopropylmalate dehydrogenase-like"/>
    <property type="match status" value="1"/>
</dbReference>
<protein>
    <recommendedName>
        <fullName evidence="4">D-malate dehydrogenase (decarboxylating)</fullName>
        <ecNumber evidence="4">1.1.1.83</ecNumber>
    </recommendedName>
</protein>
<dbReference type="Gene3D" id="3.40.718.10">
    <property type="entry name" value="Isopropylmalate Dehydrogenase"/>
    <property type="match status" value="1"/>
</dbReference>
<dbReference type="GO" id="GO:0000287">
    <property type="term" value="F:magnesium ion binding"/>
    <property type="evidence" value="ECO:0007669"/>
    <property type="project" value="InterPro"/>
</dbReference>
<comment type="cofactor">
    <cofactor evidence="1">
        <name>Mn(2+)</name>
        <dbReference type="ChEBI" id="CHEBI:29035"/>
    </cofactor>
</comment>
<evidence type="ECO:0000256" key="8">
    <source>
        <dbReference type="ARBA" id="ARBA00023211"/>
    </source>
</evidence>
<dbReference type="GO" id="GO:0046553">
    <property type="term" value="F:D-malate dehydrogenase (decarboxylating) (NAD+) activity"/>
    <property type="evidence" value="ECO:0007669"/>
    <property type="project" value="UniProtKB-EC"/>
</dbReference>
<dbReference type="Proteomes" id="UP000262939">
    <property type="component" value="Unassembled WGS sequence"/>
</dbReference>
<dbReference type="AlphaFoldDB" id="A0A372LG89"/>
<accession>A0A372LG89</accession>
<evidence type="ECO:0000313" key="12">
    <source>
        <dbReference type="Proteomes" id="UP000262939"/>
    </source>
</evidence>
<keyword evidence="12" id="KW-1185">Reference proteome</keyword>
<dbReference type="RefSeq" id="WP_117321148.1">
    <property type="nucleotide sequence ID" value="NZ_QVTD01000003.1"/>
</dbReference>
<dbReference type="InterPro" id="IPR019818">
    <property type="entry name" value="IsoCit/isopropylmalate_DH_CS"/>
</dbReference>
<evidence type="ECO:0000256" key="9">
    <source>
        <dbReference type="ARBA" id="ARBA00049301"/>
    </source>
</evidence>
<evidence type="ECO:0000256" key="3">
    <source>
        <dbReference type="ARBA" id="ARBA00007769"/>
    </source>
</evidence>
<evidence type="ECO:0000256" key="7">
    <source>
        <dbReference type="ARBA" id="ARBA00023027"/>
    </source>
</evidence>
<dbReference type="InterPro" id="IPR024084">
    <property type="entry name" value="IsoPropMal-DH-like_dom"/>
</dbReference>
<organism evidence="11 12">
    <name type="scientific">Peribacillus glennii</name>
    <dbReference type="NCBI Taxonomy" id="2303991"/>
    <lineage>
        <taxon>Bacteria</taxon>
        <taxon>Bacillati</taxon>
        <taxon>Bacillota</taxon>
        <taxon>Bacilli</taxon>
        <taxon>Bacillales</taxon>
        <taxon>Bacillaceae</taxon>
        <taxon>Peribacillus</taxon>
    </lineage>
</organism>
<sequence length="371" mass="40704">MKNIYKIAVIAGDGIGPEVISEGIKVLDKAAELDGSFEFEFTHFPWGCEYYLKHGQMMPVDGLDQLRSFDAIYLGAVGYPGVPDHISLWDLLLKIRKGFHQYVNLRPITLLEGAPCPLNDVPREQIDMLVIRENSEGEYAGAGDWLFKGQPHEVVLQTGIFSRVGTERIIRYAFEEARKQGKSLTSISKGNALNYSMVFWDQVFDEVAKEYPDVETNSYLVDAAAMFFVKQPWRFEIVVTSNLFGDIITDLGAAIAGGLGLAAGANINPEREYPSMFEPIHGSAPDIAGKGIANPLASIWSASQMLDFFGHEDWGKRVLAAMEQVMVEGNTLTPDMGGTANTKEVGDAVAEKTQVIHATEIGVIPITPATL</sequence>
<dbReference type="PROSITE" id="PS00470">
    <property type="entry name" value="IDH_IMDH"/>
    <property type="match status" value="1"/>
</dbReference>
<evidence type="ECO:0000256" key="4">
    <source>
        <dbReference type="ARBA" id="ARBA00013126"/>
    </source>
</evidence>
<dbReference type="EC" id="1.1.1.83" evidence="4"/>
<dbReference type="PANTHER" id="PTHR43275:SF1">
    <property type="entry name" value="D-MALATE DEHYDROGENASE [DECARBOXYLATING]"/>
    <property type="match status" value="1"/>
</dbReference>
<keyword evidence="5" id="KW-0479">Metal-binding</keyword>
<dbReference type="SMART" id="SM01329">
    <property type="entry name" value="Iso_dh"/>
    <property type="match status" value="1"/>
</dbReference>